<evidence type="ECO:0000313" key="5">
    <source>
        <dbReference type="Proteomes" id="UP000645217"/>
    </source>
</evidence>
<keyword evidence="5" id="KW-1185">Reference proteome</keyword>
<gene>
    <name evidence="4" type="ORF">GCM10007964_09710</name>
</gene>
<feature type="region of interest" description="Disordered" evidence="2">
    <location>
        <begin position="1"/>
        <end position="37"/>
    </location>
</feature>
<keyword evidence="1" id="KW-0418">Kinase</keyword>
<name>A0A917VE19_9ACTN</name>
<sequence length="198" mass="21108">MQRAVENMPDLPSGLETDDADGPVALPADHEDEGVRMTPEKTDEGLWAAAGLEIEGDVSAVGRVRALIKETLGEWELSRLTDDVELVVGELLANAITHGAAPVRVSMWGGAGELFLWVTDRGTEMPRRLDLGIDSTHGRGLAIVAALTDDHGVTPLPGGPGKTVWARWRYTTPEDAGTVRAPFRVTVSRRTPPCGAPG</sequence>
<reference evidence="4" key="2">
    <citation type="submission" date="2020-09" db="EMBL/GenBank/DDBJ databases">
        <authorList>
            <person name="Sun Q."/>
            <person name="Ohkuma M."/>
        </authorList>
    </citation>
    <scope>NUCLEOTIDE SEQUENCE</scope>
    <source>
        <strain evidence="4">JCM 13064</strain>
    </source>
</reference>
<protein>
    <recommendedName>
        <fullName evidence="3">Histidine kinase/HSP90-like ATPase domain-containing protein</fullName>
    </recommendedName>
</protein>
<organism evidence="4 5">
    <name type="scientific">Sphaerisporangium melleum</name>
    <dbReference type="NCBI Taxonomy" id="321316"/>
    <lineage>
        <taxon>Bacteria</taxon>
        <taxon>Bacillati</taxon>
        <taxon>Actinomycetota</taxon>
        <taxon>Actinomycetes</taxon>
        <taxon>Streptosporangiales</taxon>
        <taxon>Streptosporangiaceae</taxon>
        <taxon>Sphaerisporangium</taxon>
    </lineage>
</organism>
<keyword evidence="1" id="KW-0723">Serine/threonine-protein kinase</keyword>
<accession>A0A917VE19</accession>
<reference evidence="4" key="1">
    <citation type="journal article" date="2014" name="Int. J. Syst. Evol. Microbiol.">
        <title>Complete genome sequence of Corynebacterium casei LMG S-19264T (=DSM 44701T), isolated from a smear-ripened cheese.</title>
        <authorList>
            <consortium name="US DOE Joint Genome Institute (JGI-PGF)"/>
            <person name="Walter F."/>
            <person name="Albersmeier A."/>
            <person name="Kalinowski J."/>
            <person name="Ruckert C."/>
        </authorList>
    </citation>
    <scope>NUCLEOTIDE SEQUENCE</scope>
    <source>
        <strain evidence="4">JCM 13064</strain>
    </source>
</reference>
<dbReference type="InterPro" id="IPR003594">
    <property type="entry name" value="HATPase_dom"/>
</dbReference>
<comment type="caution">
    <text evidence="4">The sequence shown here is derived from an EMBL/GenBank/DDBJ whole genome shotgun (WGS) entry which is preliminary data.</text>
</comment>
<dbReference type="CDD" id="cd16936">
    <property type="entry name" value="HATPase_RsbW-like"/>
    <property type="match status" value="1"/>
</dbReference>
<dbReference type="AlphaFoldDB" id="A0A917VE19"/>
<evidence type="ECO:0000256" key="1">
    <source>
        <dbReference type="ARBA" id="ARBA00022527"/>
    </source>
</evidence>
<dbReference type="SUPFAM" id="SSF55874">
    <property type="entry name" value="ATPase domain of HSP90 chaperone/DNA topoisomerase II/histidine kinase"/>
    <property type="match status" value="1"/>
</dbReference>
<dbReference type="EMBL" id="BMNT01000004">
    <property type="protein sequence ID" value="GGK68817.1"/>
    <property type="molecule type" value="Genomic_DNA"/>
</dbReference>
<dbReference type="Pfam" id="PF13581">
    <property type="entry name" value="HATPase_c_2"/>
    <property type="match status" value="1"/>
</dbReference>
<dbReference type="PANTHER" id="PTHR35526:SF3">
    <property type="entry name" value="ANTI-SIGMA-F FACTOR RSBW"/>
    <property type="match status" value="1"/>
</dbReference>
<dbReference type="Proteomes" id="UP000645217">
    <property type="component" value="Unassembled WGS sequence"/>
</dbReference>
<proteinExistence type="predicted"/>
<dbReference type="GO" id="GO:0004674">
    <property type="term" value="F:protein serine/threonine kinase activity"/>
    <property type="evidence" value="ECO:0007669"/>
    <property type="project" value="UniProtKB-KW"/>
</dbReference>
<dbReference type="Gene3D" id="3.30.565.10">
    <property type="entry name" value="Histidine kinase-like ATPase, C-terminal domain"/>
    <property type="match status" value="1"/>
</dbReference>
<dbReference type="InterPro" id="IPR036890">
    <property type="entry name" value="HATPase_C_sf"/>
</dbReference>
<dbReference type="InterPro" id="IPR050267">
    <property type="entry name" value="Anti-sigma-factor_SerPK"/>
</dbReference>
<evidence type="ECO:0000256" key="2">
    <source>
        <dbReference type="SAM" id="MobiDB-lite"/>
    </source>
</evidence>
<evidence type="ECO:0000313" key="4">
    <source>
        <dbReference type="EMBL" id="GGK68817.1"/>
    </source>
</evidence>
<feature type="domain" description="Histidine kinase/HSP90-like ATPase" evidence="3">
    <location>
        <begin position="57"/>
        <end position="168"/>
    </location>
</feature>
<evidence type="ECO:0000259" key="3">
    <source>
        <dbReference type="Pfam" id="PF13581"/>
    </source>
</evidence>
<dbReference type="PANTHER" id="PTHR35526">
    <property type="entry name" value="ANTI-SIGMA-F FACTOR RSBW-RELATED"/>
    <property type="match status" value="1"/>
</dbReference>
<keyword evidence="1" id="KW-0808">Transferase</keyword>